<dbReference type="AlphaFoldDB" id="A0A291RNC5"/>
<dbReference type="SUPFAM" id="SSF55961">
    <property type="entry name" value="Bet v1-like"/>
    <property type="match status" value="1"/>
</dbReference>
<evidence type="ECO:0008006" key="3">
    <source>
        <dbReference type="Google" id="ProtNLM"/>
    </source>
</evidence>
<organism evidence="1 2">
    <name type="scientific">Nocardia terpenica</name>
    <dbReference type="NCBI Taxonomy" id="455432"/>
    <lineage>
        <taxon>Bacteria</taxon>
        <taxon>Bacillati</taxon>
        <taxon>Actinomycetota</taxon>
        <taxon>Actinomycetes</taxon>
        <taxon>Mycobacteriales</taxon>
        <taxon>Nocardiaceae</taxon>
        <taxon>Nocardia</taxon>
    </lineage>
</organism>
<sequence length="184" mass="20738">MPVLNVHTRLLPAPADRVGELVETFGSAEDRIWPGPPFPPAHLHGPLAIGAVGGHGGGSYTVVGYQPERWLRFEFAPGALTGFHEFTIRPINDDTTELRHTTVIRLTGAARVIWPSMIRWLHDDCLESLLDRAELELTGSIRSPHRIRRYSLWLMRLGVMRERPASPAPSKSRRREVLRSVVRM</sequence>
<protein>
    <recommendedName>
        <fullName evidence="3">SRPBCC family protein</fullName>
    </recommendedName>
</protein>
<reference evidence="1 2" key="1">
    <citation type="submission" date="2017-10" db="EMBL/GenBank/DDBJ databases">
        <title>Comparative genomics between pathogenic Norcardia.</title>
        <authorList>
            <person name="Zeng L."/>
        </authorList>
    </citation>
    <scope>NUCLEOTIDE SEQUENCE [LARGE SCALE GENOMIC DNA]</scope>
    <source>
        <strain evidence="1 2">NC_YFY_NT001</strain>
    </source>
</reference>
<dbReference type="RefSeq" id="WP_098696121.1">
    <property type="nucleotide sequence ID" value="NZ_CP023778.1"/>
</dbReference>
<evidence type="ECO:0000313" key="1">
    <source>
        <dbReference type="EMBL" id="ATL69073.1"/>
    </source>
</evidence>
<proteinExistence type="predicted"/>
<dbReference type="GeneID" id="88360738"/>
<dbReference type="EMBL" id="CP023778">
    <property type="protein sequence ID" value="ATL69073.1"/>
    <property type="molecule type" value="Genomic_DNA"/>
</dbReference>
<name>A0A291RNC5_9NOCA</name>
<dbReference type="Proteomes" id="UP000221961">
    <property type="component" value="Chromosome"/>
</dbReference>
<dbReference type="KEGG" id="ntp:CRH09_25750"/>
<accession>A0A291RNC5</accession>
<gene>
    <name evidence="1" type="ORF">CRH09_25750</name>
</gene>
<evidence type="ECO:0000313" key="2">
    <source>
        <dbReference type="Proteomes" id="UP000221961"/>
    </source>
</evidence>